<evidence type="ECO:0000313" key="2">
    <source>
        <dbReference type="Proteomes" id="UP000000552"/>
    </source>
</evidence>
<dbReference type="HOGENOM" id="CLU_092842_0_0_5"/>
<sequence>MSANRRAACCAAKLAGRWRIVLQRAMDHLRYSGLPFEAQRGAFLEIVSRDSLVREALARARTLGLPDWLVVSGALYNSVWNHLTGKPSGYGIKDVDLFYFDDSDLSYEAEDAVIRRAARHFEGLALPVEVRNQARVHLWYPQKFGQPCPRYTNASESISYFASKTHAVGVRYDAGGHLELVAPFGLDDVFSFRITPNRVTDNQQTHEAKGKRALECWPEISVVPW</sequence>
<name>Q98CQ2_RHILO</name>
<protein>
    <submittedName>
        <fullName evidence="1">Mll5052 protein</fullName>
    </submittedName>
</protein>
<dbReference type="Pfam" id="PF06042">
    <property type="entry name" value="NTP_transf_6"/>
    <property type="match status" value="1"/>
</dbReference>
<dbReference type="PANTHER" id="PTHR39166:SF1">
    <property type="entry name" value="BLL1166 PROTEIN"/>
    <property type="match status" value="1"/>
</dbReference>
<gene>
    <name evidence="1" type="ordered locus">mll5052</name>
</gene>
<reference evidence="1 2" key="1">
    <citation type="journal article" date="2000" name="DNA Res.">
        <title>Complete genome structure of the nitrogen-fixing symbiotic bacterium Mesorhizobium loti.</title>
        <authorList>
            <person name="Kaneko T."/>
            <person name="Nakamura Y."/>
            <person name="Sato S."/>
            <person name="Asamizu E."/>
            <person name="Kato T."/>
            <person name="Sasamoto S."/>
            <person name="Watanabe A."/>
            <person name="Idesawa K."/>
            <person name="Ishikawa A."/>
            <person name="Kawashima K."/>
            <person name="Kimura T."/>
            <person name="Kishida Y."/>
            <person name="Kiyokawa C."/>
            <person name="Kohara M."/>
            <person name="Matsumoto M."/>
            <person name="Matsuno A."/>
            <person name="Mochizuki Y."/>
            <person name="Nakayama S."/>
            <person name="Nakazaki N."/>
            <person name="Shimpo S."/>
            <person name="Sugimoto M."/>
            <person name="Takeuchi C."/>
            <person name="Yamada M."/>
            <person name="Tabata S."/>
        </authorList>
    </citation>
    <scope>NUCLEOTIDE SEQUENCE [LARGE SCALE GENOMIC DNA]</scope>
    <source>
        <strain evidence="2">LMG 29417 / CECT 9101 / MAFF 303099</strain>
    </source>
</reference>
<dbReference type="PANTHER" id="PTHR39166">
    <property type="entry name" value="BLL1166 PROTEIN"/>
    <property type="match status" value="1"/>
</dbReference>
<proteinExistence type="predicted"/>
<dbReference type="EMBL" id="BA000012">
    <property type="protein sequence ID" value="BAB51569.1"/>
    <property type="molecule type" value="Genomic_DNA"/>
</dbReference>
<accession>Q98CQ2</accession>
<dbReference type="Proteomes" id="UP000000552">
    <property type="component" value="Chromosome"/>
</dbReference>
<organism evidence="1 2">
    <name type="scientific">Mesorhizobium japonicum (strain LMG 29417 / CECT 9101 / MAFF 303099)</name>
    <name type="common">Mesorhizobium loti (strain MAFF 303099)</name>
    <dbReference type="NCBI Taxonomy" id="266835"/>
    <lineage>
        <taxon>Bacteria</taxon>
        <taxon>Pseudomonadati</taxon>
        <taxon>Pseudomonadota</taxon>
        <taxon>Alphaproteobacteria</taxon>
        <taxon>Hyphomicrobiales</taxon>
        <taxon>Phyllobacteriaceae</taxon>
        <taxon>Mesorhizobium</taxon>
    </lineage>
</organism>
<dbReference type="AlphaFoldDB" id="Q98CQ2"/>
<evidence type="ECO:0000313" key="1">
    <source>
        <dbReference type="EMBL" id="BAB51569.1"/>
    </source>
</evidence>
<dbReference type="eggNOG" id="COG3575">
    <property type="taxonomic scope" value="Bacteria"/>
</dbReference>
<dbReference type="KEGG" id="mlo:mll5052"/>
<dbReference type="InterPro" id="IPR009267">
    <property type="entry name" value="NTP_transf_6"/>
</dbReference>